<protein>
    <submittedName>
        <fullName evidence="7">Ribose transport system permease protein</fullName>
    </submittedName>
</protein>
<feature type="transmembrane region" description="Helical" evidence="6">
    <location>
        <begin position="165"/>
        <end position="191"/>
    </location>
</feature>
<keyword evidence="8" id="KW-1185">Reference proteome</keyword>
<dbReference type="RefSeq" id="WP_023799047.1">
    <property type="nucleotide sequence ID" value="NZ_FNEE01000022.1"/>
</dbReference>
<name>A0A1G9FJK8_9HYPH</name>
<evidence type="ECO:0000256" key="6">
    <source>
        <dbReference type="SAM" id="Phobius"/>
    </source>
</evidence>
<feature type="transmembrane region" description="Helical" evidence="6">
    <location>
        <begin position="59"/>
        <end position="77"/>
    </location>
</feature>
<dbReference type="PANTHER" id="PTHR32196:SF72">
    <property type="entry name" value="RIBOSE IMPORT PERMEASE PROTEIN RBSC"/>
    <property type="match status" value="1"/>
</dbReference>
<dbReference type="Pfam" id="PF02653">
    <property type="entry name" value="BPD_transp_2"/>
    <property type="match status" value="1"/>
</dbReference>
<keyword evidence="3 6" id="KW-0812">Transmembrane</keyword>
<sequence length="325" mass="33216">MTDVTEHTAARPRAEFLHRFSLRDAGTLIGLVVILAVFGALVPGFFAERNLINILQQSSINACLALGMTLVIISGGIDLSVGPTAALSAVISASMLVAGVPFPLAIAAGFAIGLVCGLLNGVLVAYVGLQPFIVTLGTLSTYRALALIYTGGNPVLGLPAGFRAIFNGSLFGLPLAVIIVAVVALIAWIILKKTPFGEYLLAVGGNEEAAYIAGVPIARTKIAAYMISGLLAALAAQILIGRLGAAEPILGNLWELDAIAAAAIGGASLMGGKGSVVGTILGAVILGTMRNGLTLMNVQSFYQLLATGLIILAAMLIDRVTRGRG</sequence>
<keyword evidence="4 6" id="KW-1133">Transmembrane helix</keyword>
<feature type="transmembrane region" description="Helical" evidence="6">
    <location>
        <begin position="123"/>
        <end position="145"/>
    </location>
</feature>
<dbReference type="CDD" id="cd06579">
    <property type="entry name" value="TM_PBP1_transp_AraH_like"/>
    <property type="match status" value="1"/>
</dbReference>
<keyword evidence="5 6" id="KW-0472">Membrane</keyword>
<evidence type="ECO:0000256" key="5">
    <source>
        <dbReference type="ARBA" id="ARBA00023136"/>
    </source>
</evidence>
<feature type="transmembrane region" description="Helical" evidence="6">
    <location>
        <begin position="89"/>
        <end position="116"/>
    </location>
</feature>
<dbReference type="PANTHER" id="PTHR32196">
    <property type="entry name" value="ABC TRANSPORTER PERMEASE PROTEIN YPHD-RELATED-RELATED"/>
    <property type="match status" value="1"/>
</dbReference>
<dbReference type="GO" id="GO:0022857">
    <property type="term" value="F:transmembrane transporter activity"/>
    <property type="evidence" value="ECO:0007669"/>
    <property type="project" value="InterPro"/>
</dbReference>
<evidence type="ECO:0000256" key="2">
    <source>
        <dbReference type="ARBA" id="ARBA00022475"/>
    </source>
</evidence>
<dbReference type="EMBL" id="FNEE01000022">
    <property type="protein sequence ID" value="SDK88532.1"/>
    <property type="molecule type" value="Genomic_DNA"/>
</dbReference>
<reference evidence="8" key="1">
    <citation type="submission" date="2016-10" db="EMBL/GenBank/DDBJ databases">
        <authorList>
            <person name="Varghese N."/>
            <person name="Submissions S."/>
        </authorList>
    </citation>
    <scope>NUCLEOTIDE SEQUENCE [LARGE SCALE GENOMIC DNA]</scope>
    <source>
        <strain evidence="8">CGMCC 1.11022</strain>
    </source>
</reference>
<dbReference type="GO" id="GO:0005886">
    <property type="term" value="C:plasma membrane"/>
    <property type="evidence" value="ECO:0007669"/>
    <property type="project" value="UniProtKB-SubCell"/>
</dbReference>
<feature type="transmembrane region" description="Helical" evidence="6">
    <location>
        <begin position="222"/>
        <end position="240"/>
    </location>
</feature>
<proteinExistence type="predicted"/>
<feature type="transmembrane region" description="Helical" evidence="6">
    <location>
        <begin position="260"/>
        <end position="288"/>
    </location>
</feature>
<accession>A0A1G9FJK8</accession>
<dbReference type="AlphaFoldDB" id="A0A1G9FJK8"/>
<gene>
    <name evidence="7" type="ORF">SAMN05428953_12264</name>
</gene>
<comment type="subcellular location">
    <subcellularLocation>
        <location evidence="1">Cell membrane</location>
        <topology evidence="1">Multi-pass membrane protein</topology>
    </subcellularLocation>
</comment>
<evidence type="ECO:0000256" key="4">
    <source>
        <dbReference type="ARBA" id="ARBA00022989"/>
    </source>
</evidence>
<evidence type="ECO:0000256" key="1">
    <source>
        <dbReference type="ARBA" id="ARBA00004651"/>
    </source>
</evidence>
<evidence type="ECO:0000313" key="8">
    <source>
        <dbReference type="Proteomes" id="UP000198894"/>
    </source>
</evidence>
<evidence type="ECO:0000256" key="3">
    <source>
        <dbReference type="ARBA" id="ARBA00022692"/>
    </source>
</evidence>
<evidence type="ECO:0000313" key="7">
    <source>
        <dbReference type="EMBL" id="SDK88532.1"/>
    </source>
</evidence>
<dbReference type="InterPro" id="IPR001851">
    <property type="entry name" value="ABC_transp_permease"/>
</dbReference>
<feature type="transmembrane region" description="Helical" evidence="6">
    <location>
        <begin position="300"/>
        <end position="317"/>
    </location>
</feature>
<dbReference type="Proteomes" id="UP000198894">
    <property type="component" value="Unassembled WGS sequence"/>
</dbReference>
<keyword evidence="2" id="KW-1003">Cell membrane</keyword>
<organism evidence="7 8">
    <name type="scientific">Mesorhizobium muleiense</name>
    <dbReference type="NCBI Taxonomy" id="1004279"/>
    <lineage>
        <taxon>Bacteria</taxon>
        <taxon>Pseudomonadati</taxon>
        <taxon>Pseudomonadota</taxon>
        <taxon>Alphaproteobacteria</taxon>
        <taxon>Hyphomicrobiales</taxon>
        <taxon>Phyllobacteriaceae</taxon>
        <taxon>Mesorhizobium</taxon>
    </lineage>
</organism>
<feature type="transmembrane region" description="Helical" evidence="6">
    <location>
        <begin position="25"/>
        <end position="47"/>
    </location>
</feature>